<keyword evidence="4" id="KW-1185">Reference proteome</keyword>
<evidence type="ECO:0000313" key="3">
    <source>
        <dbReference type="EMBL" id="WPD19243.1"/>
    </source>
</evidence>
<keyword evidence="3" id="KW-0966">Cell projection</keyword>
<sequence length="200" mass="21883">MSRPVMAGGPRSPSAGEASGTTGAEAMDGREPMRSRADALCRELVARTAAQLEPWSRLLEAARSLGEALVAGDPAAIEAAVVEQERWLGVIDRLERRRYRLQEELASAWGLAPSALTWEALARRRPELGAELRRVRDALRARIEGVEAENRRNRALAQQGLAWSRFVLQGVAGASAHTAPAYGRDGQRPWRPPALIDRAY</sequence>
<feature type="compositionally biased region" description="Low complexity" evidence="2">
    <location>
        <begin position="14"/>
        <end position="26"/>
    </location>
</feature>
<accession>A0ABZ0QP34</accession>
<dbReference type="EMBL" id="CP132508">
    <property type="protein sequence ID" value="WPD19243.1"/>
    <property type="molecule type" value="Genomic_DNA"/>
</dbReference>
<evidence type="ECO:0000256" key="1">
    <source>
        <dbReference type="ARBA" id="ARBA00022795"/>
    </source>
</evidence>
<keyword evidence="3" id="KW-0969">Cilium</keyword>
<evidence type="ECO:0000256" key="2">
    <source>
        <dbReference type="SAM" id="MobiDB-lite"/>
    </source>
</evidence>
<protein>
    <submittedName>
        <fullName evidence="3">Flagellar protein FlgN</fullName>
    </submittedName>
</protein>
<dbReference type="InterPro" id="IPR007809">
    <property type="entry name" value="FlgN-like"/>
</dbReference>
<feature type="region of interest" description="Disordered" evidence="2">
    <location>
        <begin position="1"/>
        <end position="33"/>
    </location>
</feature>
<reference evidence="3 4" key="1">
    <citation type="submission" date="2023-08" db="EMBL/GenBank/DDBJ databases">
        <title>Genome sequence of Thermaerobacter compostii strain Ins1, a spore-forming filamentous bacterium isolated from a deep geothermal reservoir.</title>
        <authorList>
            <person name="Bregnard D."/>
            <person name="Gonzalez D."/>
            <person name="Junier P."/>
        </authorList>
    </citation>
    <scope>NUCLEOTIDE SEQUENCE [LARGE SCALE GENOMIC DNA]</scope>
    <source>
        <strain evidence="3 4">Ins1</strain>
    </source>
</reference>
<dbReference type="Proteomes" id="UP001304683">
    <property type="component" value="Chromosome"/>
</dbReference>
<dbReference type="Pfam" id="PF05130">
    <property type="entry name" value="FlgN"/>
    <property type="match status" value="1"/>
</dbReference>
<proteinExistence type="predicted"/>
<organism evidence="3 4">
    <name type="scientific">Thermaerobacter composti</name>
    <dbReference type="NCBI Taxonomy" id="554949"/>
    <lineage>
        <taxon>Bacteria</taxon>
        <taxon>Bacillati</taxon>
        <taxon>Bacillota</taxon>
        <taxon>Clostridia</taxon>
        <taxon>Eubacteriales</taxon>
        <taxon>Clostridiales Family XVII. Incertae Sedis</taxon>
        <taxon>Thermaerobacter</taxon>
    </lineage>
</organism>
<dbReference type="SUPFAM" id="SSF140566">
    <property type="entry name" value="FlgN-like"/>
    <property type="match status" value="1"/>
</dbReference>
<name>A0ABZ0QP34_9FIRM</name>
<dbReference type="Gene3D" id="1.20.58.300">
    <property type="entry name" value="FlgN-like"/>
    <property type="match status" value="1"/>
</dbReference>
<keyword evidence="1" id="KW-1005">Bacterial flagellum biogenesis</keyword>
<dbReference type="InterPro" id="IPR036679">
    <property type="entry name" value="FlgN-like_sf"/>
</dbReference>
<keyword evidence="3" id="KW-0282">Flagellum</keyword>
<dbReference type="RefSeq" id="WP_318750822.1">
    <property type="nucleotide sequence ID" value="NZ_CP132508.1"/>
</dbReference>
<gene>
    <name evidence="3" type="ORF">Q5761_00795</name>
</gene>
<evidence type="ECO:0000313" key="4">
    <source>
        <dbReference type="Proteomes" id="UP001304683"/>
    </source>
</evidence>